<dbReference type="InterPro" id="IPR041219">
    <property type="entry name" value="Phage_lysozyme2"/>
</dbReference>
<feature type="domain" description="Phage tail lysozyme" evidence="5">
    <location>
        <begin position="1669"/>
        <end position="1788"/>
    </location>
</feature>
<organism evidence="6 7">
    <name type="scientific">Levilactobacillus brevis (strain ATCC 367 / BCRC 12310 / CIP 105137 / JCM 1170 / LMG 11437 / NCIMB 947 / NCTC 947)</name>
    <name type="common">Lactobacillus brevis</name>
    <dbReference type="NCBI Taxonomy" id="387344"/>
    <lineage>
        <taxon>Bacteria</taxon>
        <taxon>Bacillati</taxon>
        <taxon>Bacillota</taxon>
        <taxon>Bacilli</taxon>
        <taxon>Lactobacillales</taxon>
        <taxon>Lactobacillaceae</taxon>
        <taxon>Levilactobacillus</taxon>
    </lineage>
</organism>
<evidence type="ECO:0000313" key="6">
    <source>
        <dbReference type="EMBL" id="ABJ64220.1"/>
    </source>
</evidence>
<dbReference type="Gene3D" id="2.70.70.10">
    <property type="entry name" value="Glucose Permease (Domain IIA)"/>
    <property type="match status" value="1"/>
</dbReference>
<dbReference type="Proteomes" id="UP000001652">
    <property type="component" value="Chromosome"/>
</dbReference>
<dbReference type="NCBIfam" id="TIGR01760">
    <property type="entry name" value="tape_meas_TP901"/>
    <property type="match status" value="1"/>
</dbReference>
<dbReference type="CDD" id="cd12797">
    <property type="entry name" value="M23_peptidase"/>
    <property type="match status" value="1"/>
</dbReference>
<dbReference type="Pfam" id="PF10145">
    <property type="entry name" value="PhageMin_Tail"/>
    <property type="match status" value="1"/>
</dbReference>
<evidence type="ECO:0000259" key="3">
    <source>
        <dbReference type="Pfam" id="PF01551"/>
    </source>
</evidence>
<dbReference type="eggNOG" id="COG1196">
    <property type="taxonomic scope" value="Bacteria"/>
</dbReference>
<evidence type="ECO:0000256" key="1">
    <source>
        <dbReference type="ARBA" id="ARBA00022612"/>
    </source>
</evidence>
<dbReference type="STRING" id="387344.LVIS_1088"/>
<dbReference type="PANTHER" id="PTHR37813">
    <property type="entry name" value="FELS-2 PROPHAGE PROTEIN"/>
    <property type="match status" value="1"/>
</dbReference>
<dbReference type="eggNOG" id="COG0739">
    <property type="taxonomic scope" value="Bacteria"/>
</dbReference>
<protein>
    <submittedName>
        <fullName evidence="6">SLT domain protein</fullName>
    </submittedName>
</protein>
<keyword evidence="1" id="KW-1188">Viral release from host cell</keyword>
<evidence type="ECO:0000313" key="7">
    <source>
        <dbReference type="Proteomes" id="UP000001652"/>
    </source>
</evidence>
<proteinExistence type="predicted"/>
<dbReference type="Pfam" id="PF18013">
    <property type="entry name" value="Phage_lysozyme2"/>
    <property type="match status" value="1"/>
</dbReference>
<dbReference type="eggNOG" id="COG5283">
    <property type="taxonomic scope" value="Bacteria"/>
</dbReference>
<feature type="domain" description="M23ase beta-sheet core" evidence="3">
    <location>
        <begin position="1490"/>
        <end position="1587"/>
    </location>
</feature>
<name>Q03RF2_LEVBA</name>
<keyword evidence="7" id="KW-1185">Reference proteome</keyword>
<feature type="domain" description="Phage tail tape measure protein" evidence="4">
    <location>
        <begin position="203"/>
        <end position="418"/>
    </location>
</feature>
<dbReference type="RefSeq" id="WP_011667850.1">
    <property type="nucleotide sequence ID" value="NC_008497.1"/>
</dbReference>
<feature type="region of interest" description="Disordered" evidence="2">
    <location>
        <begin position="114"/>
        <end position="134"/>
    </location>
</feature>
<reference evidence="6 7" key="1">
    <citation type="journal article" date="2006" name="Proc. Natl. Acad. Sci. U.S.A.">
        <title>Comparative genomics of the lactic acid bacteria.</title>
        <authorList>
            <person name="Makarova K."/>
            <person name="Slesarev A."/>
            <person name="Wolf Y."/>
            <person name="Sorokin A."/>
            <person name="Mirkin B."/>
            <person name="Koonin E."/>
            <person name="Pavlov A."/>
            <person name="Pavlova N."/>
            <person name="Karamychev V."/>
            <person name="Polouchine N."/>
            <person name="Shakhova V."/>
            <person name="Grigoriev I."/>
            <person name="Lou Y."/>
            <person name="Rohksar D."/>
            <person name="Lucas S."/>
            <person name="Huang K."/>
            <person name="Goodstein D.M."/>
            <person name="Hawkins T."/>
            <person name="Plengvidhya V."/>
            <person name="Welker D."/>
            <person name="Hughes J."/>
            <person name="Goh Y."/>
            <person name="Benson A."/>
            <person name="Baldwin K."/>
            <person name="Lee J.H."/>
            <person name="Diaz-Muniz I."/>
            <person name="Dosti B."/>
            <person name="Smeianov V."/>
            <person name="Wechter W."/>
            <person name="Barabote R."/>
            <person name="Lorca G."/>
            <person name="Altermann E."/>
            <person name="Barrangou R."/>
            <person name="Ganesan B."/>
            <person name="Xie Y."/>
            <person name="Rawsthorne H."/>
            <person name="Tamir D."/>
            <person name="Parker C."/>
            <person name="Breidt F."/>
            <person name="Broadbent J."/>
            <person name="Hutkins R."/>
            <person name="O'Sullivan D."/>
            <person name="Steele J."/>
            <person name="Unlu G."/>
            <person name="Saier M."/>
            <person name="Klaenhammer T."/>
            <person name="Richardson P."/>
            <person name="Kozyavkin S."/>
            <person name="Weimer B."/>
            <person name="Mills D."/>
        </authorList>
    </citation>
    <scope>NUCLEOTIDE SEQUENCE [LARGE SCALE GENOMIC DNA]</scope>
    <source>
        <strain evidence="7">ATCC 367 / BCRC 12310 / CIP 105137 / JCM 1170 / LMG 11437 / NCIMB 947 / NCTC 947</strain>
    </source>
</reference>
<dbReference type="HOGENOM" id="CLU_001704_0_0_9"/>
<evidence type="ECO:0000259" key="5">
    <source>
        <dbReference type="Pfam" id="PF18013"/>
    </source>
</evidence>
<accession>Q03RF2</accession>
<dbReference type="PANTHER" id="PTHR37813:SF1">
    <property type="entry name" value="FELS-2 PROPHAGE PROTEIN"/>
    <property type="match status" value="1"/>
</dbReference>
<evidence type="ECO:0000256" key="2">
    <source>
        <dbReference type="SAM" id="MobiDB-lite"/>
    </source>
</evidence>
<dbReference type="InterPro" id="IPR010090">
    <property type="entry name" value="Phage_tape_meas"/>
</dbReference>
<dbReference type="InterPro" id="IPR011055">
    <property type="entry name" value="Dup_hybrid_motif"/>
</dbReference>
<dbReference type="SUPFAM" id="SSF51261">
    <property type="entry name" value="Duplicated hybrid motif"/>
    <property type="match status" value="1"/>
</dbReference>
<evidence type="ECO:0000259" key="4">
    <source>
        <dbReference type="Pfam" id="PF10145"/>
    </source>
</evidence>
<dbReference type="Gene3D" id="1.10.530.10">
    <property type="match status" value="1"/>
</dbReference>
<sequence length="1895" mass="200531">MAMRKSFIEIGYKVNKSGLTEAKTAVDKLIRSQEKMLNNLDAYDQRNRKIAASQQSVNSELQKTAAYQSQTAKEQAKVTDSVVKTRAEQRKLSEAEGKTRQKAVDTGDSIVRSNEKSARAVNRTRRSTEQASTSFDKLHGAGSRLVNMGSAISMAMLPVAAAFKKSAEEATNLENKYTTIRNLLHTGGESAGASAAETKQMEKDNNQFALQYGVSPVDMSKGGEELIRRGYSGSQELASHKYFLQAARASGDDYNSVVGYGAPALEQFGYKTKAGDSQKKMAAYTKTVLNQMAYGADLSATDFTGIGNALRYAGATAHSGNQSLSGTIGAIGVLSNNGQDGTVAGTGLRKDINSLLSPTSGPNGQGVAALKSIGLTPDDLRDSHDNLLSLDKAFELLNSHMKGMTDTQRATVFHGLFGATGQESALILSKNVEQMKSLTGQVQNAEKQGKGKGYIADLAQKNMKSWKNQIEVFKQYLNVMGLGFTKTVLPGFTHMLTDTNHVLKALIKLPEPVKDLTGHVVALGSAMGVAYAGSKLLRKGLDWMGGSGSRKVGRQTQLVQDVAQDAADVSGYSVPRGGTGTRSGSTHFKPSALSRMSGLTKLTIAGVGLDVGTEAVSAFKEGIGTKKGGQDLWGAAGKTTGAAIGGVLTGGNPVGIMIGEQMGKEFTKIVKASDFVKPDNHPDNKHNAHKKVDPNHTHSLHEGGENTWQDDASIAGTMAGNGVSKLRDRQRPQKATNPYSGLSSQTSDFLRSTRKQVQQANSEYLSIMTTGSKKAIAQNKNTYTSLLTSVKSYSAKQRESSDSNINYLKKIGAISSAEQAKELQKNKNGDNKRLSAVRNTVTQIEKAEKTGSSNRMALVAKLNGQLLRLTDAGANKQKSIYKKLREGVTSLTSKQYSSVMKQSRQARTQTVADAKKQYESQKESATKSYYKTLSSAKATYGVHSKMYAKIKTYADKQYTDTTNAAHQQYKDTVKWANKSEKAVEKAAANAAGGIDGIMGVMSDNITIMGKQLAKAIGGTYSKPVSNEQAIKNNTQPGAQLNKGAQKLRNKTTVLKSDQSAPKMPNAFAGHATGGPIRATQMAMVNEAGTEVAYNPRTGKFRLLGNGPAFTKLFAGEHVINAKDTRKLFSGGLGTGKTLKGYASGTTSLKGSIVGGSFKTKGFGNPLGSAEKSTKTSMGKISKTVTGGYDKATKKSSKSIKKFGSQSTRDWKEIHGDTKRYTGRIHKETITDYDQLQKGADKQLTQMKSAQLATMSKIHSGMNSETKAIESDFNSIMGKLPGDAKDAMKGSITSLNGGFTAIDSALSQFGGNKSVLKPIHYAQGSRGPIDNDQLAVLNDANSGPRQELVARGQQLLKPVGDNVAVHLRKGDEVFNGDQVERAKPYLPHFKKGTGASDSKLKSLAKANAANPGKAFSSEFTANAKSTGSTLQKGVTNVANTGSKKVGVPWSGAMWGLIQDTIEGGTAAGGKWIHTPGLALTNGFGAARSFGSHDGNDFSGPLGSAILAMHGGKVVQIGRPGHGWPYSQLGDIIELDSDDGYHQIYQEFGGMNNIKVAVGDVVKTGQRIATLGHLNGAGSGAHVHVGLSHGSVWDHGGSSTKGWLDITKMRGGSDGSSKLKSSSKPKANSALTKLVKSQLGSSAIKWIEKNLQDDIGSADVGALGGSVASRARTLAKAIKSMYGPATKAGIAAVLGNWEFESGLNPGAINPGGGASGLGQWLGGRKSALINFAKKNGGNWKSAGTQLAFALKGDGSDSSVLKSVLSGTGSVASLAAKFSSQWERGGYTAQHVAGARKIEAALGTGGQAQIGKNTLVGEHGPELVNFDRPATIRSADATRQLANKAGAKSKPSIQNTFHIDLKIEVKNGDAKEIAKNVKSALRDELDNLFSTELENLDY</sequence>
<dbReference type="Pfam" id="PF01551">
    <property type="entry name" value="Peptidase_M23"/>
    <property type="match status" value="1"/>
</dbReference>
<feature type="region of interest" description="Disordered" evidence="2">
    <location>
        <begin position="723"/>
        <end position="750"/>
    </location>
</feature>
<dbReference type="EMBL" id="CP000416">
    <property type="protein sequence ID" value="ABJ64220.1"/>
    <property type="molecule type" value="Genomic_DNA"/>
</dbReference>
<dbReference type="KEGG" id="lbr:LVIS_1088"/>
<feature type="compositionally biased region" description="Polar residues" evidence="2">
    <location>
        <begin position="733"/>
        <end position="750"/>
    </location>
</feature>
<dbReference type="InterPro" id="IPR016047">
    <property type="entry name" value="M23ase_b-sheet_dom"/>
</dbReference>
<gene>
    <name evidence="6" type="ordered locus">LVIS_1088</name>
</gene>